<dbReference type="Proteomes" id="UP000184076">
    <property type="component" value="Unassembled WGS sequence"/>
</dbReference>
<dbReference type="Gene3D" id="3.40.630.30">
    <property type="match status" value="1"/>
</dbReference>
<keyword evidence="1" id="KW-0808">Transferase</keyword>
<protein>
    <submittedName>
        <fullName evidence="4">Ribosomal protein S18 acetylase RimI</fullName>
    </submittedName>
</protein>
<dbReference type="SUPFAM" id="SSF55729">
    <property type="entry name" value="Acyl-CoA N-acyltransferases (Nat)"/>
    <property type="match status" value="1"/>
</dbReference>
<accession>A0A1M4YJ29</accession>
<dbReference type="InterPro" id="IPR000182">
    <property type="entry name" value="GNAT_dom"/>
</dbReference>
<dbReference type="Pfam" id="PF00583">
    <property type="entry name" value="Acetyltransf_1"/>
    <property type="match status" value="1"/>
</dbReference>
<feature type="domain" description="N-acetyltransferase" evidence="3">
    <location>
        <begin position="5"/>
        <end position="157"/>
    </location>
</feature>
<keyword evidence="4" id="KW-0689">Ribosomal protein</keyword>
<evidence type="ECO:0000256" key="2">
    <source>
        <dbReference type="ARBA" id="ARBA00023315"/>
    </source>
</evidence>
<dbReference type="InterPro" id="IPR016181">
    <property type="entry name" value="Acyl_CoA_acyltransferase"/>
</dbReference>
<evidence type="ECO:0000259" key="3">
    <source>
        <dbReference type="PROSITE" id="PS51186"/>
    </source>
</evidence>
<evidence type="ECO:0000313" key="4">
    <source>
        <dbReference type="EMBL" id="SHF05864.1"/>
    </source>
</evidence>
<dbReference type="PANTHER" id="PTHR43420:SF44">
    <property type="entry name" value="ACETYLTRANSFERASE YPEA"/>
    <property type="match status" value="1"/>
</dbReference>
<keyword evidence="5" id="KW-1185">Reference proteome</keyword>
<dbReference type="OrthoDB" id="9789603at2"/>
<dbReference type="PROSITE" id="PS51186">
    <property type="entry name" value="GNAT"/>
    <property type="match status" value="1"/>
</dbReference>
<dbReference type="GO" id="GO:0016747">
    <property type="term" value="F:acyltransferase activity, transferring groups other than amino-acyl groups"/>
    <property type="evidence" value="ECO:0007669"/>
    <property type="project" value="InterPro"/>
</dbReference>
<dbReference type="EMBL" id="FQVB01000010">
    <property type="protein sequence ID" value="SHF05864.1"/>
    <property type="molecule type" value="Genomic_DNA"/>
</dbReference>
<dbReference type="STRING" id="1121391.SAMN02745206_01277"/>
<organism evidence="4 5">
    <name type="scientific">Desulfacinum infernum DSM 9756</name>
    <dbReference type="NCBI Taxonomy" id="1121391"/>
    <lineage>
        <taxon>Bacteria</taxon>
        <taxon>Pseudomonadati</taxon>
        <taxon>Thermodesulfobacteriota</taxon>
        <taxon>Syntrophobacteria</taxon>
        <taxon>Syntrophobacterales</taxon>
        <taxon>Syntrophobacteraceae</taxon>
        <taxon>Desulfacinum</taxon>
    </lineage>
</organism>
<keyword evidence="2" id="KW-0012">Acyltransferase</keyword>
<name>A0A1M4YJ29_9BACT</name>
<reference evidence="5" key="1">
    <citation type="submission" date="2016-11" db="EMBL/GenBank/DDBJ databases">
        <authorList>
            <person name="Varghese N."/>
            <person name="Submissions S."/>
        </authorList>
    </citation>
    <scope>NUCLEOTIDE SEQUENCE [LARGE SCALE GENOMIC DNA]</scope>
    <source>
        <strain evidence="5">DSM 9756</strain>
    </source>
</reference>
<evidence type="ECO:0000256" key="1">
    <source>
        <dbReference type="ARBA" id="ARBA00022679"/>
    </source>
</evidence>
<sequence>MYLRRDVRPEDPDHVERIVASTGFFNPEEIQVARSLVEEHLRNGPGCGYHFLFAQRGDRPAGYACYGPILGTDRRFDLYWIAVDPAHQKMGLGRLLLEATEEAVRALGGRKIYVETSSRALYEPTRRFYLKAGYGIEAVLQDFYAPEDHKIILSKTL</sequence>
<gene>
    <name evidence="4" type="ORF">SAMN02745206_01277</name>
</gene>
<proteinExistence type="predicted"/>
<dbReference type="AlphaFoldDB" id="A0A1M4YJ29"/>
<dbReference type="PANTHER" id="PTHR43420">
    <property type="entry name" value="ACETYLTRANSFERASE"/>
    <property type="match status" value="1"/>
</dbReference>
<dbReference type="GO" id="GO:0005840">
    <property type="term" value="C:ribosome"/>
    <property type="evidence" value="ECO:0007669"/>
    <property type="project" value="UniProtKB-KW"/>
</dbReference>
<dbReference type="CDD" id="cd04301">
    <property type="entry name" value="NAT_SF"/>
    <property type="match status" value="1"/>
</dbReference>
<evidence type="ECO:0000313" key="5">
    <source>
        <dbReference type="Proteomes" id="UP000184076"/>
    </source>
</evidence>
<dbReference type="InterPro" id="IPR050680">
    <property type="entry name" value="YpeA/RimI_acetyltransf"/>
</dbReference>
<keyword evidence="4" id="KW-0687">Ribonucleoprotein</keyword>